<protein>
    <submittedName>
        <fullName evidence="1">MoaD/ThiS family protein</fullName>
    </submittedName>
</protein>
<dbReference type="InterPro" id="IPR012675">
    <property type="entry name" value="Beta-grasp_dom_sf"/>
</dbReference>
<keyword evidence="2" id="KW-1185">Reference proteome</keyword>
<proteinExistence type="predicted"/>
<dbReference type="Gene3D" id="3.10.20.30">
    <property type="match status" value="1"/>
</dbReference>
<gene>
    <name evidence="1" type="ORF">PQ465_10950</name>
</gene>
<dbReference type="RefSeq" id="WP_274265562.1">
    <property type="nucleotide sequence ID" value="NZ_CP117880.1"/>
</dbReference>
<sequence>MEKGIEIKFFGQLTDVVGTASLQIPWFPDTEQAVQAVLQQFPALKEYTFALALDNKMISTSQPVLEAQTLAFLPPFSGG</sequence>
<organism evidence="1 2">
    <name type="scientific">Sphingobacterium oryzagri</name>
    <dbReference type="NCBI Taxonomy" id="3025669"/>
    <lineage>
        <taxon>Bacteria</taxon>
        <taxon>Pseudomonadati</taxon>
        <taxon>Bacteroidota</taxon>
        <taxon>Sphingobacteriia</taxon>
        <taxon>Sphingobacteriales</taxon>
        <taxon>Sphingobacteriaceae</taxon>
        <taxon>Sphingobacterium</taxon>
    </lineage>
</organism>
<evidence type="ECO:0000313" key="1">
    <source>
        <dbReference type="EMBL" id="WDF66822.1"/>
    </source>
</evidence>
<accession>A0ABY7WEG0</accession>
<evidence type="ECO:0000313" key="2">
    <source>
        <dbReference type="Proteomes" id="UP001221558"/>
    </source>
</evidence>
<dbReference type="Proteomes" id="UP001221558">
    <property type="component" value="Chromosome"/>
</dbReference>
<dbReference type="Pfam" id="PF02597">
    <property type="entry name" value="ThiS"/>
    <property type="match status" value="1"/>
</dbReference>
<dbReference type="InterPro" id="IPR016155">
    <property type="entry name" value="Mopterin_synth/thiamin_S_b"/>
</dbReference>
<dbReference type="SUPFAM" id="SSF54285">
    <property type="entry name" value="MoaD/ThiS"/>
    <property type="match status" value="1"/>
</dbReference>
<dbReference type="InterPro" id="IPR003749">
    <property type="entry name" value="ThiS/MoaD-like"/>
</dbReference>
<dbReference type="EMBL" id="CP117880">
    <property type="protein sequence ID" value="WDF66822.1"/>
    <property type="molecule type" value="Genomic_DNA"/>
</dbReference>
<reference evidence="1 2" key="1">
    <citation type="submission" date="2023-02" db="EMBL/GenBank/DDBJ databases">
        <title>Genome sequence of Sphingobacterium sp. KACC 22765.</title>
        <authorList>
            <person name="Kim S."/>
            <person name="Heo J."/>
            <person name="Kwon S.-W."/>
        </authorList>
    </citation>
    <scope>NUCLEOTIDE SEQUENCE [LARGE SCALE GENOMIC DNA]</scope>
    <source>
        <strain evidence="1 2">KACC 22765</strain>
    </source>
</reference>
<name>A0ABY7WEG0_9SPHI</name>